<gene>
    <name evidence="2" type="ORF">AUEXF2481DRAFT_30711</name>
</gene>
<proteinExistence type="predicted"/>
<accession>A0A074Z5G5</accession>
<dbReference type="GeneID" id="25364248"/>
<feature type="compositionally biased region" description="Basic and acidic residues" evidence="1">
    <location>
        <begin position="1"/>
        <end position="12"/>
    </location>
</feature>
<evidence type="ECO:0000313" key="2">
    <source>
        <dbReference type="EMBL" id="KEQ94166.1"/>
    </source>
</evidence>
<dbReference type="InParanoid" id="A0A074Z5G5"/>
<name>A0A074Z5G5_AURSE</name>
<evidence type="ECO:0000313" key="3">
    <source>
        <dbReference type="Proteomes" id="UP000030641"/>
    </source>
</evidence>
<feature type="compositionally biased region" description="Polar residues" evidence="1">
    <location>
        <begin position="53"/>
        <end position="62"/>
    </location>
</feature>
<organism evidence="2 3">
    <name type="scientific">Aureobasidium subglaciale (strain EXF-2481)</name>
    <name type="common">Aureobasidium pullulans var. subglaciale</name>
    <dbReference type="NCBI Taxonomy" id="1043005"/>
    <lineage>
        <taxon>Eukaryota</taxon>
        <taxon>Fungi</taxon>
        <taxon>Dikarya</taxon>
        <taxon>Ascomycota</taxon>
        <taxon>Pezizomycotina</taxon>
        <taxon>Dothideomycetes</taxon>
        <taxon>Dothideomycetidae</taxon>
        <taxon>Dothideales</taxon>
        <taxon>Saccotheciaceae</taxon>
        <taxon>Aureobasidium</taxon>
    </lineage>
</organism>
<evidence type="ECO:0000256" key="1">
    <source>
        <dbReference type="SAM" id="MobiDB-lite"/>
    </source>
</evidence>
<dbReference type="Proteomes" id="UP000030641">
    <property type="component" value="Unassembled WGS sequence"/>
</dbReference>
<dbReference type="EMBL" id="KL584763">
    <property type="protein sequence ID" value="KEQ94166.1"/>
    <property type="molecule type" value="Genomic_DNA"/>
</dbReference>
<reference evidence="2 3" key="1">
    <citation type="journal article" date="2014" name="BMC Genomics">
        <title>Genome sequencing of four Aureobasidium pullulans varieties: biotechnological potential, stress tolerance, and description of new species.</title>
        <authorList>
            <person name="Gostin Ar C."/>
            <person name="Ohm R.A."/>
            <person name="Kogej T."/>
            <person name="Sonjak S."/>
            <person name="Turk M."/>
            <person name="Zajc J."/>
            <person name="Zalar P."/>
            <person name="Grube M."/>
            <person name="Sun H."/>
            <person name="Han J."/>
            <person name="Sharma A."/>
            <person name="Chiniquy J."/>
            <person name="Ngan C.Y."/>
            <person name="Lipzen A."/>
            <person name="Barry K."/>
            <person name="Grigoriev I.V."/>
            <person name="Gunde-Cimerman N."/>
        </authorList>
    </citation>
    <scope>NUCLEOTIDE SEQUENCE [LARGE SCALE GENOMIC DNA]</scope>
    <source>
        <strain evidence="2 3">EXF-2481</strain>
    </source>
</reference>
<sequence length="164" mass="18637">MRARRNVVDRHSIPLSHEPQALHPSSTFPLPPSSTNHDIPAIDTRSQQHHDLSNATLEQPSELNRWPLSKAHCVNDTKTTSLAPDTDEAAVKPEPNDEGNQDTTIAQPVEPNNAISADESTRRGYDKTIGGYRCPDHPFEWYWRVTQRTLREKLSMRKAWLALR</sequence>
<dbReference type="RefSeq" id="XP_013342538.1">
    <property type="nucleotide sequence ID" value="XM_013487084.1"/>
</dbReference>
<dbReference type="AlphaFoldDB" id="A0A074Z5G5"/>
<feature type="region of interest" description="Disordered" evidence="1">
    <location>
        <begin position="1"/>
        <end position="63"/>
    </location>
</feature>
<protein>
    <submittedName>
        <fullName evidence="2">Uncharacterized protein</fullName>
    </submittedName>
</protein>
<feature type="region of interest" description="Disordered" evidence="1">
    <location>
        <begin position="76"/>
        <end position="106"/>
    </location>
</feature>
<keyword evidence="3" id="KW-1185">Reference proteome</keyword>
<dbReference type="HOGENOM" id="CLU_1618678_0_0_1"/>